<evidence type="ECO:0000313" key="2">
    <source>
        <dbReference type="Proteomes" id="UP000664654"/>
    </source>
</evidence>
<organism evidence="1 2">
    <name type="scientific">Bowmanella dokdonensis</name>
    <dbReference type="NCBI Taxonomy" id="751969"/>
    <lineage>
        <taxon>Bacteria</taxon>
        <taxon>Pseudomonadati</taxon>
        <taxon>Pseudomonadota</taxon>
        <taxon>Gammaproteobacteria</taxon>
        <taxon>Alteromonadales</taxon>
        <taxon>Alteromonadaceae</taxon>
        <taxon>Bowmanella</taxon>
    </lineage>
</organism>
<feature type="non-terminal residue" evidence="1">
    <location>
        <position position="1"/>
    </location>
</feature>
<comment type="caution">
    <text evidence="1">The sequence shown here is derived from an EMBL/GenBank/DDBJ whole genome shotgun (WGS) entry which is preliminary data.</text>
</comment>
<protein>
    <recommendedName>
        <fullName evidence="3">AsmA family protein</fullName>
    </recommendedName>
</protein>
<name>A0A939DSS2_9ALTE</name>
<dbReference type="AlphaFoldDB" id="A0A939DSS2"/>
<keyword evidence="2" id="KW-1185">Reference proteome</keyword>
<sequence>QWEGEPLPLLTWQGGEFNLHSLDDGSLQLQGQLLAPSGQDLLKLDGKVGNKADADLSANLHLAPLPLAGFINLVPQLSKLDGQLSANIQVDGKLNAPR</sequence>
<feature type="non-terminal residue" evidence="1">
    <location>
        <position position="98"/>
    </location>
</feature>
<dbReference type="Proteomes" id="UP000664654">
    <property type="component" value="Unassembled WGS sequence"/>
</dbReference>
<evidence type="ECO:0000313" key="1">
    <source>
        <dbReference type="EMBL" id="MBN7828084.1"/>
    </source>
</evidence>
<reference evidence="1" key="1">
    <citation type="submission" date="2021-03" db="EMBL/GenBank/DDBJ databases">
        <title>novel species isolated from a fishpond in China.</title>
        <authorList>
            <person name="Lu H."/>
            <person name="Cai Z."/>
        </authorList>
    </citation>
    <scope>NUCLEOTIDE SEQUENCE</scope>
    <source>
        <strain evidence="1">JCM 30855</strain>
    </source>
</reference>
<dbReference type="RefSeq" id="WP_206576083.1">
    <property type="nucleotide sequence ID" value="NZ_JAFKCV010000347.1"/>
</dbReference>
<accession>A0A939DSS2</accession>
<proteinExistence type="predicted"/>
<evidence type="ECO:0008006" key="3">
    <source>
        <dbReference type="Google" id="ProtNLM"/>
    </source>
</evidence>
<gene>
    <name evidence="1" type="ORF">J0A66_22885</name>
</gene>
<dbReference type="EMBL" id="JAFKCV010000347">
    <property type="protein sequence ID" value="MBN7828084.1"/>
    <property type="molecule type" value="Genomic_DNA"/>
</dbReference>